<dbReference type="SUPFAM" id="SSF50447">
    <property type="entry name" value="Translation proteins"/>
    <property type="match status" value="1"/>
</dbReference>
<dbReference type="Gene3D" id="3.40.50.300">
    <property type="entry name" value="P-loop containing nucleotide triphosphate hydrolases"/>
    <property type="match status" value="1"/>
</dbReference>
<feature type="region of interest" description="Disordered" evidence="13">
    <location>
        <begin position="1"/>
        <end position="20"/>
    </location>
</feature>
<feature type="domain" description="Tr-type G" evidence="14">
    <location>
        <begin position="540"/>
        <end position="757"/>
    </location>
</feature>
<feature type="region of interest" description="Disordered" evidence="13">
    <location>
        <begin position="43"/>
        <end position="81"/>
    </location>
</feature>
<feature type="compositionally biased region" description="Basic residues" evidence="13">
    <location>
        <begin position="43"/>
        <end position="52"/>
    </location>
</feature>
<feature type="region of interest" description="Disordered" evidence="13">
    <location>
        <begin position="99"/>
        <end position="137"/>
    </location>
</feature>
<keyword evidence="9" id="KW-0378">Hydrolase</keyword>
<dbReference type="FunFam" id="3.40.50.10050:FF:000002">
    <property type="entry name" value="Eukaryotic translation initiation factor 5B"/>
    <property type="match status" value="1"/>
</dbReference>
<evidence type="ECO:0000313" key="15">
    <source>
        <dbReference type="EMBL" id="KAG8190061.1"/>
    </source>
</evidence>
<name>A0AAV6V2I6_9ARAC</name>
<comment type="caution">
    <text evidence="15">The sequence shown here is derived from an EMBL/GenBank/DDBJ whole genome shotgun (WGS) entry which is preliminary data.</text>
</comment>
<dbReference type="PRINTS" id="PR00315">
    <property type="entry name" value="ELONGATNFCT"/>
</dbReference>
<sequence length="1126" mass="124723">MGKNRKVAKQVSSRADTDDLQLSAAQVLPCSEEFLTSDDFKIVQKKRHHSSNKKLPEQGGFHTLPRSRSNSERFVDDDSSQGCHSGFWTVRSHQNLNLEAGSDSDHQILKTGSFSEPEKEYNSEPEDSSIASEDSHLVNYNPSGVHLNGVKNSNSSGCNKEGVTEYGESLVADGIENSIPNGVHLNGQSSIEALSIENGHGIVPNDHVANGDSTADDNGIRPVLVRDISTDLSDNHQSKCNDIKKKKKGKKIRDRQKKIEKSDSSPPRRRSESQVLVSSSSSDFSEMPNAKAKDVAKKAPLAGVGERKRPSKKQLAAIHDALRKAKEDEERRKQEEEVKRRSAEEAEKREQERLRQEQEKKERKKLKEKQKREKMRAEGKLLSKSQKQSRARLEATLEAFRQQGVDVPQIGEKRPRGPRLGSFKQSSRKRLDSSQSVDSGIERPERYKSASLSSQESSGKESISDLPSSFESKEDIISALELHRHFSCSEESDALCEERSDSIPAQKLVSPTDEKEKHAKVKDVDAKTATAVEKVDEVKLRSPVICVLGHVDTGKTKLLDYIRRTHIQDSEAGGITQQIGATMIPRDALKEKCKMVKNFSSLELKVPGLLVIDTPGHESFRNLRSRGSSICDIAILVVDIMHGLEPQTLESISLLKSDKIPFVVALNKIDRLFGWKSHKDEDIESVIAYQSSSTFSEFQKRCQQIVLQFANECLNATLFYENPDPRSFVSMVPVSAITGDGMGNLLSLVTQLTQSMLHKKLVFSDELQATVLEVKAIPGLGTTIDVILVNGRLNEGDTIVLASQEGPFVAQIRSLLMPQPLKELRVKNPYTEHKSIEGAQGVKITGKDLDKTLAGLPLFVANNTNKLEDLKSKLSGLLSMSVNYIKTSERGVHVQASTLGSLEALLEYLGANGVSYVSVKIGPVVKKDVMKASIMLEHDVQYAAILAFDVKVERDAQELADSAGVKIFHANIIYHLCDEYVLYRDELQKKRAMASQHFIYPCILKVLPKDNDTPKGLFKVLVEAGIVYCGTPLCIPSKSNMEVGNVASVGGKEGSCAREGEEVTIGLDYGDGDPKVFGTDYEEGDYMVSRITKQSIEVCKEFYKDELGPEDWQLIGALKQMLHLHV</sequence>
<dbReference type="GO" id="GO:0003743">
    <property type="term" value="F:translation initiation factor activity"/>
    <property type="evidence" value="ECO:0007669"/>
    <property type="project" value="UniProtKB-KW"/>
</dbReference>
<keyword evidence="10" id="KW-0648">Protein biosynthesis</keyword>
<dbReference type="InterPro" id="IPR005225">
    <property type="entry name" value="Small_GTP-bd"/>
</dbReference>
<dbReference type="PROSITE" id="PS51722">
    <property type="entry name" value="G_TR_2"/>
    <property type="match status" value="1"/>
</dbReference>
<dbReference type="FunFam" id="3.40.50.300:FF:000112">
    <property type="entry name" value="Eukaryotic translation initiation factor 5B"/>
    <property type="match status" value="1"/>
</dbReference>
<dbReference type="AlphaFoldDB" id="A0AAV6V2I6"/>
<feature type="region of interest" description="Disordered" evidence="13">
    <location>
        <begin position="201"/>
        <end position="469"/>
    </location>
</feature>
<dbReference type="InterPro" id="IPR027417">
    <property type="entry name" value="P-loop_NTPase"/>
</dbReference>
<feature type="compositionally biased region" description="Basic and acidic residues" evidence="13">
    <location>
        <begin position="320"/>
        <end position="361"/>
    </location>
</feature>
<comment type="similarity">
    <text evidence="2">Belongs to the TRAFAC class translation factor GTPase superfamily. Classic translation factor GTPase family. IF-2 subfamily.</text>
</comment>
<dbReference type="PANTHER" id="PTHR43381">
    <property type="entry name" value="TRANSLATION INITIATION FACTOR IF-2-RELATED"/>
    <property type="match status" value="1"/>
</dbReference>
<dbReference type="PANTHER" id="PTHR43381:SF4">
    <property type="entry name" value="EUKARYOTIC TRANSLATION INITIATION FACTOR 5B"/>
    <property type="match status" value="1"/>
</dbReference>
<keyword evidence="7" id="KW-0479">Metal-binding</keyword>
<dbReference type="Pfam" id="PF00009">
    <property type="entry name" value="GTP_EFTU"/>
    <property type="match status" value="1"/>
</dbReference>
<evidence type="ECO:0000256" key="13">
    <source>
        <dbReference type="SAM" id="MobiDB-lite"/>
    </source>
</evidence>
<dbReference type="GO" id="GO:0005525">
    <property type="term" value="F:GTP binding"/>
    <property type="evidence" value="ECO:0007669"/>
    <property type="project" value="UniProtKB-KW"/>
</dbReference>
<evidence type="ECO:0000256" key="9">
    <source>
        <dbReference type="ARBA" id="ARBA00022801"/>
    </source>
</evidence>
<keyword evidence="16" id="KW-1185">Reference proteome</keyword>
<dbReference type="SUPFAM" id="SSF52540">
    <property type="entry name" value="P-loop containing nucleoside triphosphate hydrolases"/>
    <property type="match status" value="1"/>
</dbReference>
<dbReference type="GO" id="GO:0046872">
    <property type="term" value="F:metal ion binding"/>
    <property type="evidence" value="ECO:0007669"/>
    <property type="project" value="UniProtKB-KW"/>
</dbReference>
<feature type="compositionally biased region" description="Basic and acidic residues" evidence="13">
    <location>
        <begin position="233"/>
        <end position="243"/>
    </location>
</feature>
<protein>
    <recommendedName>
        <fullName evidence="4">Eukaryotic translation initiation factor 5B</fullName>
        <ecNumber evidence="3">3.6.5.3</ecNumber>
    </recommendedName>
    <alternativeName>
        <fullName evidence="12">Translation initiation factor IF-2</fullName>
    </alternativeName>
</protein>
<dbReference type="CDD" id="cd03703">
    <property type="entry name" value="aeIF5B_II"/>
    <property type="match status" value="1"/>
</dbReference>
<dbReference type="NCBIfam" id="TIGR00231">
    <property type="entry name" value="small_GTP"/>
    <property type="match status" value="1"/>
</dbReference>
<keyword evidence="8" id="KW-0547">Nucleotide-binding</keyword>
<dbReference type="InterPro" id="IPR000795">
    <property type="entry name" value="T_Tr_GTP-bd_dom"/>
</dbReference>
<feature type="compositionally biased region" description="Low complexity" evidence="13">
    <location>
        <begin position="273"/>
        <end position="285"/>
    </location>
</feature>
<gene>
    <name evidence="15" type="ORF">JTE90_023033</name>
</gene>
<keyword evidence="5" id="KW-0963">Cytoplasm</keyword>
<reference evidence="15 16" key="1">
    <citation type="journal article" date="2022" name="Nat. Ecol. Evol.">
        <title>A masculinizing supergene underlies an exaggerated male reproductive morph in a spider.</title>
        <authorList>
            <person name="Hendrickx F."/>
            <person name="De Corte Z."/>
            <person name="Sonet G."/>
            <person name="Van Belleghem S.M."/>
            <person name="Kostlbacher S."/>
            <person name="Vangestel C."/>
        </authorList>
    </citation>
    <scope>NUCLEOTIDE SEQUENCE [LARGE SCALE GENOMIC DNA]</scope>
    <source>
        <strain evidence="15">W744_W776</strain>
    </source>
</reference>
<dbReference type="Gene3D" id="2.40.30.10">
    <property type="entry name" value="Translation factors"/>
    <property type="match status" value="2"/>
</dbReference>
<evidence type="ECO:0000256" key="12">
    <source>
        <dbReference type="ARBA" id="ARBA00032478"/>
    </source>
</evidence>
<proteinExistence type="inferred from homology"/>
<accession>A0AAV6V2I6</accession>
<evidence type="ECO:0000256" key="11">
    <source>
        <dbReference type="ARBA" id="ARBA00023134"/>
    </source>
</evidence>
<dbReference type="Gene3D" id="3.40.50.10050">
    <property type="entry name" value="Translation initiation factor IF- 2, domain 3"/>
    <property type="match status" value="1"/>
</dbReference>
<keyword evidence="11" id="KW-0342">GTP-binding</keyword>
<evidence type="ECO:0000256" key="3">
    <source>
        <dbReference type="ARBA" id="ARBA00011986"/>
    </source>
</evidence>
<dbReference type="Proteomes" id="UP000827092">
    <property type="component" value="Unassembled WGS sequence"/>
</dbReference>
<dbReference type="SUPFAM" id="SSF52156">
    <property type="entry name" value="Initiation factor IF2/eIF5b, domain 3"/>
    <property type="match status" value="1"/>
</dbReference>
<dbReference type="Pfam" id="PF11987">
    <property type="entry name" value="IF-2"/>
    <property type="match status" value="1"/>
</dbReference>
<dbReference type="FunFam" id="2.40.30.10:FF:000013">
    <property type="entry name" value="eukaryotic translation initiation factor 5B"/>
    <property type="match status" value="1"/>
</dbReference>
<feature type="compositionally biased region" description="Basic residues" evidence="13">
    <location>
        <begin position="362"/>
        <end position="374"/>
    </location>
</feature>
<dbReference type="InterPro" id="IPR023115">
    <property type="entry name" value="TIF_IF2_dom3"/>
</dbReference>
<dbReference type="NCBIfam" id="NF003078">
    <property type="entry name" value="PRK04004.1"/>
    <property type="match status" value="1"/>
</dbReference>
<dbReference type="GO" id="GO:0005739">
    <property type="term" value="C:mitochondrion"/>
    <property type="evidence" value="ECO:0007669"/>
    <property type="project" value="TreeGrafter"/>
</dbReference>
<evidence type="ECO:0000256" key="8">
    <source>
        <dbReference type="ARBA" id="ARBA00022741"/>
    </source>
</evidence>
<dbReference type="EC" id="3.6.5.3" evidence="3"/>
<comment type="subcellular location">
    <subcellularLocation>
        <location evidence="1">Cytoplasm</location>
    </subcellularLocation>
</comment>
<keyword evidence="6" id="KW-0396">Initiation factor</keyword>
<evidence type="ECO:0000313" key="16">
    <source>
        <dbReference type="Proteomes" id="UP000827092"/>
    </source>
</evidence>
<evidence type="ECO:0000256" key="6">
    <source>
        <dbReference type="ARBA" id="ARBA00022540"/>
    </source>
</evidence>
<dbReference type="InterPro" id="IPR009000">
    <property type="entry name" value="Transl_B-barrel_sf"/>
</dbReference>
<feature type="compositionally biased region" description="Basic residues" evidence="13">
    <location>
        <begin position="244"/>
        <end position="256"/>
    </location>
</feature>
<evidence type="ECO:0000256" key="5">
    <source>
        <dbReference type="ARBA" id="ARBA00022490"/>
    </source>
</evidence>
<dbReference type="GO" id="GO:0003924">
    <property type="term" value="F:GTPase activity"/>
    <property type="evidence" value="ECO:0007669"/>
    <property type="project" value="InterPro"/>
</dbReference>
<evidence type="ECO:0000256" key="7">
    <source>
        <dbReference type="ARBA" id="ARBA00022723"/>
    </source>
</evidence>
<evidence type="ECO:0000259" key="14">
    <source>
        <dbReference type="PROSITE" id="PS51722"/>
    </source>
</evidence>
<evidence type="ECO:0000256" key="2">
    <source>
        <dbReference type="ARBA" id="ARBA00007733"/>
    </source>
</evidence>
<dbReference type="InterPro" id="IPR015760">
    <property type="entry name" value="TIF_IF2"/>
</dbReference>
<dbReference type="EMBL" id="JAFNEN010000195">
    <property type="protein sequence ID" value="KAG8190061.1"/>
    <property type="molecule type" value="Genomic_DNA"/>
</dbReference>
<dbReference type="CDD" id="cd01887">
    <property type="entry name" value="IF2_eIF5B"/>
    <property type="match status" value="1"/>
</dbReference>
<dbReference type="InterPro" id="IPR036925">
    <property type="entry name" value="TIF_IF2_dom3_sf"/>
</dbReference>
<evidence type="ECO:0000256" key="1">
    <source>
        <dbReference type="ARBA" id="ARBA00004496"/>
    </source>
</evidence>
<evidence type="ECO:0000256" key="4">
    <source>
        <dbReference type="ARBA" id="ARBA00013824"/>
    </source>
</evidence>
<organism evidence="15 16">
    <name type="scientific">Oedothorax gibbosus</name>
    <dbReference type="NCBI Taxonomy" id="931172"/>
    <lineage>
        <taxon>Eukaryota</taxon>
        <taxon>Metazoa</taxon>
        <taxon>Ecdysozoa</taxon>
        <taxon>Arthropoda</taxon>
        <taxon>Chelicerata</taxon>
        <taxon>Arachnida</taxon>
        <taxon>Araneae</taxon>
        <taxon>Araneomorphae</taxon>
        <taxon>Entelegynae</taxon>
        <taxon>Araneoidea</taxon>
        <taxon>Linyphiidae</taxon>
        <taxon>Erigoninae</taxon>
        <taxon>Oedothorax</taxon>
    </lineage>
</organism>
<evidence type="ECO:0000256" key="10">
    <source>
        <dbReference type="ARBA" id="ARBA00022917"/>
    </source>
</evidence>